<dbReference type="PRINTS" id="PR00105">
    <property type="entry name" value="C5METTRFRASE"/>
</dbReference>
<evidence type="ECO:0000313" key="8">
    <source>
        <dbReference type="EMBL" id="HIS36676.1"/>
    </source>
</evidence>
<evidence type="ECO:0000256" key="6">
    <source>
        <dbReference type="RuleBase" id="RU000416"/>
    </source>
</evidence>
<dbReference type="GO" id="GO:0032259">
    <property type="term" value="P:methylation"/>
    <property type="evidence" value="ECO:0007669"/>
    <property type="project" value="UniProtKB-KW"/>
</dbReference>
<dbReference type="PANTHER" id="PTHR46098:SF1">
    <property type="entry name" value="TRNA (CYTOSINE(38)-C(5))-METHYLTRANSFERASE"/>
    <property type="match status" value="1"/>
</dbReference>
<dbReference type="PANTHER" id="PTHR46098">
    <property type="entry name" value="TRNA (CYTOSINE(38)-C(5))-METHYLTRANSFERASE"/>
    <property type="match status" value="1"/>
</dbReference>
<dbReference type="EMBL" id="DVIU01000170">
    <property type="protein sequence ID" value="HIS36676.1"/>
    <property type="molecule type" value="Genomic_DNA"/>
</dbReference>
<comment type="caution">
    <text evidence="8">The sequence shown here is derived from an EMBL/GenBank/DDBJ whole genome shotgun (WGS) entry which is preliminary data.</text>
</comment>
<dbReference type="Proteomes" id="UP000823928">
    <property type="component" value="Unassembled WGS sequence"/>
</dbReference>
<name>A0A9D1EZP3_9BACT</name>
<feature type="active site" evidence="5">
    <location>
        <position position="72"/>
    </location>
</feature>
<sequence length="312" mass="35564">MRVASLFCGIGGIDLMFEKAGHTVVWANDKDKYACMTYRHNFPHVPLVEGDIRKIDKASIPDFDILAAGFPCQPFSVCGKQKGFSDPRGNVFFEIGKTIDAKRPSIVFLENVANLTEHDHGRTFNVIHNELAGRDYFLRYLVADACEYADIPQHRTRTYLMAFRDEEKCRRFAFPDKKPLTIRITDVIDTTQKVDESFYLHPGDYGYDKMVATIRDDKQLYRFSDYGIQTSKDGIAFTLKANMGTYPNRVPVIKDNFGIRRITPMECLALQGFPPSFTFPSTVPLREQYKQAGNTVCVYKSLQIKGANNDLF</sequence>
<dbReference type="Gene3D" id="3.90.120.10">
    <property type="entry name" value="DNA Methylase, subunit A, domain 2"/>
    <property type="match status" value="1"/>
</dbReference>
<dbReference type="InterPro" id="IPR050750">
    <property type="entry name" value="C5-MTase"/>
</dbReference>
<evidence type="ECO:0000256" key="7">
    <source>
        <dbReference type="RuleBase" id="RU000417"/>
    </source>
</evidence>
<keyword evidence="4" id="KW-0680">Restriction system</keyword>
<protein>
    <recommendedName>
        <fullName evidence="7">Cytosine-specific methyltransferase</fullName>
        <ecNumber evidence="7">2.1.1.37</ecNumber>
    </recommendedName>
</protein>
<dbReference type="GO" id="GO:0003886">
    <property type="term" value="F:DNA (cytosine-5-)-methyltransferase activity"/>
    <property type="evidence" value="ECO:0007669"/>
    <property type="project" value="UniProtKB-EC"/>
</dbReference>
<dbReference type="CDD" id="cd00315">
    <property type="entry name" value="Cyt_C5_DNA_methylase"/>
    <property type="match status" value="1"/>
</dbReference>
<keyword evidence="3 5" id="KW-0949">S-adenosyl-L-methionine</keyword>
<dbReference type="Pfam" id="PF00145">
    <property type="entry name" value="DNA_methylase"/>
    <property type="match status" value="1"/>
</dbReference>
<keyword evidence="2 5" id="KW-0808">Transferase</keyword>
<dbReference type="NCBIfam" id="TIGR00675">
    <property type="entry name" value="dcm"/>
    <property type="match status" value="1"/>
</dbReference>
<reference evidence="8" key="1">
    <citation type="submission" date="2020-10" db="EMBL/GenBank/DDBJ databases">
        <authorList>
            <person name="Gilroy R."/>
        </authorList>
    </citation>
    <scope>NUCLEOTIDE SEQUENCE</scope>
    <source>
        <strain evidence="8">6276</strain>
    </source>
</reference>
<dbReference type="PROSITE" id="PS00094">
    <property type="entry name" value="C5_MTASE_1"/>
    <property type="match status" value="1"/>
</dbReference>
<evidence type="ECO:0000313" key="9">
    <source>
        <dbReference type="Proteomes" id="UP000823928"/>
    </source>
</evidence>
<dbReference type="InterPro" id="IPR018117">
    <property type="entry name" value="C5_DNA_meth_AS"/>
</dbReference>
<evidence type="ECO:0000256" key="1">
    <source>
        <dbReference type="ARBA" id="ARBA00022603"/>
    </source>
</evidence>
<gene>
    <name evidence="8" type="primary">dcm</name>
    <name evidence="8" type="ORF">IAC10_08620</name>
</gene>
<keyword evidence="1 5" id="KW-0489">Methyltransferase</keyword>
<evidence type="ECO:0000256" key="2">
    <source>
        <dbReference type="ARBA" id="ARBA00022679"/>
    </source>
</evidence>
<dbReference type="InterPro" id="IPR001525">
    <property type="entry name" value="C5_MeTfrase"/>
</dbReference>
<dbReference type="GO" id="GO:0009307">
    <property type="term" value="P:DNA restriction-modification system"/>
    <property type="evidence" value="ECO:0007669"/>
    <property type="project" value="UniProtKB-KW"/>
</dbReference>
<evidence type="ECO:0000256" key="5">
    <source>
        <dbReference type="PROSITE-ProRule" id="PRU01016"/>
    </source>
</evidence>
<reference evidence="8" key="2">
    <citation type="journal article" date="2021" name="PeerJ">
        <title>Extensive microbial diversity within the chicken gut microbiome revealed by metagenomics and culture.</title>
        <authorList>
            <person name="Gilroy R."/>
            <person name="Ravi A."/>
            <person name="Getino M."/>
            <person name="Pursley I."/>
            <person name="Horton D.L."/>
            <person name="Alikhan N.F."/>
            <person name="Baker D."/>
            <person name="Gharbi K."/>
            <person name="Hall N."/>
            <person name="Watson M."/>
            <person name="Adriaenssens E.M."/>
            <person name="Foster-Nyarko E."/>
            <person name="Jarju S."/>
            <person name="Secka A."/>
            <person name="Antonio M."/>
            <person name="Oren A."/>
            <person name="Chaudhuri R.R."/>
            <person name="La Ragione R."/>
            <person name="Hildebrand F."/>
            <person name="Pallen M.J."/>
        </authorList>
    </citation>
    <scope>NUCLEOTIDE SEQUENCE</scope>
    <source>
        <strain evidence="8">6276</strain>
    </source>
</reference>
<comment type="catalytic activity">
    <reaction evidence="7">
        <text>a 2'-deoxycytidine in DNA + S-adenosyl-L-methionine = a 5-methyl-2'-deoxycytidine in DNA + S-adenosyl-L-homocysteine + H(+)</text>
        <dbReference type="Rhea" id="RHEA:13681"/>
        <dbReference type="Rhea" id="RHEA-COMP:11369"/>
        <dbReference type="Rhea" id="RHEA-COMP:11370"/>
        <dbReference type="ChEBI" id="CHEBI:15378"/>
        <dbReference type="ChEBI" id="CHEBI:57856"/>
        <dbReference type="ChEBI" id="CHEBI:59789"/>
        <dbReference type="ChEBI" id="CHEBI:85452"/>
        <dbReference type="ChEBI" id="CHEBI:85454"/>
        <dbReference type="EC" id="2.1.1.37"/>
    </reaction>
</comment>
<proteinExistence type="inferred from homology"/>
<organism evidence="8 9">
    <name type="scientific">Candidatus Scatousia excrementigallinarum</name>
    <dbReference type="NCBI Taxonomy" id="2840935"/>
    <lineage>
        <taxon>Bacteria</taxon>
        <taxon>Candidatus Scatousia</taxon>
    </lineage>
</organism>
<evidence type="ECO:0000256" key="4">
    <source>
        <dbReference type="ARBA" id="ARBA00022747"/>
    </source>
</evidence>
<dbReference type="EC" id="2.1.1.37" evidence="7"/>
<dbReference type="PROSITE" id="PS51679">
    <property type="entry name" value="SAM_MT_C5"/>
    <property type="match status" value="1"/>
</dbReference>
<dbReference type="InterPro" id="IPR029063">
    <property type="entry name" value="SAM-dependent_MTases_sf"/>
</dbReference>
<accession>A0A9D1EZP3</accession>
<dbReference type="SUPFAM" id="SSF53335">
    <property type="entry name" value="S-adenosyl-L-methionine-dependent methyltransferases"/>
    <property type="match status" value="1"/>
</dbReference>
<dbReference type="AlphaFoldDB" id="A0A9D1EZP3"/>
<evidence type="ECO:0000256" key="3">
    <source>
        <dbReference type="ARBA" id="ARBA00022691"/>
    </source>
</evidence>
<comment type="similarity">
    <text evidence="5 6">Belongs to the class I-like SAM-binding methyltransferase superfamily. C5-methyltransferase family.</text>
</comment>
<dbReference type="Gene3D" id="3.40.50.150">
    <property type="entry name" value="Vaccinia Virus protein VP39"/>
    <property type="match status" value="1"/>
</dbReference>